<evidence type="ECO:0000256" key="1">
    <source>
        <dbReference type="SAM" id="MobiDB-lite"/>
    </source>
</evidence>
<sequence length="29" mass="3120">MPPESKRTAYCPIVPKNKNHPVSGVLAGQ</sequence>
<reference evidence="2" key="1">
    <citation type="journal article" date="2021" name="Proc. Natl. Acad. Sci. U.S.A.">
        <title>A Catalog of Tens of Thousands of Viruses from Human Metagenomes Reveals Hidden Associations with Chronic Diseases.</title>
        <authorList>
            <person name="Tisza M.J."/>
            <person name="Buck C.B."/>
        </authorList>
    </citation>
    <scope>NUCLEOTIDE SEQUENCE</scope>
    <source>
        <strain evidence="2">Ct2AC8</strain>
    </source>
</reference>
<evidence type="ECO:0000313" key="2">
    <source>
        <dbReference type="EMBL" id="DAF65177.1"/>
    </source>
</evidence>
<dbReference type="EMBL" id="BK032875">
    <property type="protein sequence ID" value="DAF65177.1"/>
    <property type="molecule type" value="Genomic_DNA"/>
</dbReference>
<proteinExistence type="predicted"/>
<organism evidence="2">
    <name type="scientific">Myoviridae sp. ct2AC8</name>
    <dbReference type="NCBI Taxonomy" id="2827655"/>
    <lineage>
        <taxon>Viruses</taxon>
        <taxon>Duplodnaviria</taxon>
        <taxon>Heunggongvirae</taxon>
        <taxon>Uroviricota</taxon>
        <taxon>Caudoviricetes</taxon>
    </lineage>
</organism>
<feature type="region of interest" description="Disordered" evidence="1">
    <location>
        <begin position="1"/>
        <end position="29"/>
    </location>
</feature>
<name>A0A8S5TPV8_9CAUD</name>
<protein>
    <submittedName>
        <fullName evidence="2">Uncharacterized protein</fullName>
    </submittedName>
</protein>
<accession>A0A8S5TPV8</accession>